<dbReference type="SUPFAM" id="SSF50118">
    <property type="entry name" value="Cell growth inhibitor/plasmid maintenance toxic component"/>
    <property type="match status" value="1"/>
</dbReference>
<gene>
    <name evidence="2" type="ORF">OHU69_04940</name>
</gene>
<dbReference type="InterPro" id="IPR015035">
    <property type="entry name" value="DUF1918"/>
</dbReference>
<dbReference type="Gene3D" id="2.30.30.440">
    <property type="entry name" value="Domain of unknown function DUF1918"/>
    <property type="match status" value="1"/>
</dbReference>
<proteinExistence type="predicted"/>
<protein>
    <submittedName>
        <fullName evidence="2">DUF1918 domain-containing protein</fullName>
    </submittedName>
</protein>
<accession>A0AAU1TXY0</accession>
<organism evidence="2">
    <name type="scientific">Streptomyces sp. NBC_00119</name>
    <dbReference type="NCBI Taxonomy" id="2975659"/>
    <lineage>
        <taxon>Bacteria</taxon>
        <taxon>Bacillati</taxon>
        <taxon>Actinomycetota</taxon>
        <taxon>Actinomycetes</taxon>
        <taxon>Kitasatosporales</taxon>
        <taxon>Streptomycetaceae</taxon>
        <taxon>Streptomyces</taxon>
    </lineage>
</organism>
<evidence type="ECO:0000259" key="1">
    <source>
        <dbReference type="Pfam" id="PF08940"/>
    </source>
</evidence>
<feature type="domain" description="DUF1918" evidence="1">
    <location>
        <begin position="1"/>
        <end position="51"/>
    </location>
</feature>
<evidence type="ECO:0000313" key="2">
    <source>
        <dbReference type="EMBL" id="WTS10470.1"/>
    </source>
</evidence>
<dbReference type="Pfam" id="PF08940">
    <property type="entry name" value="DUF1918"/>
    <property type="match status" value="1"/>
</dbReference>
<sequence length="72" mass="7970">MKAKKGDYLTLHSVKGDRTVRVDEIISGTNRDLYQVTFADGRTAVVAPGPRVEMTRGERHTHVIDVSGSPYL</sequence>
<dbReference type="AlphaFoldDB" id="A0AAU1TXY0"/>
<name>A0AAU1TXY0_9ACTN</name>
<dbReference type="EMBL" id="CP108195">
    <property type="protein sequence ID" value="WTS10470.1"/>
    <property type="molecule type" value="Genomic_DNA"/>
</dbReference>
<reference evidence="2" key="1">
    <citation type="submission" date="2022-10" db="EMBL/GenBank/DDBJ databases">
        <title>The complete genomes of actinobacterial strains from the NBC collection.</title>
        <authorList>
            <person name="Joergensen T.S."/>
            <person name="Alvarez Arevalo M."/>
            <person name="Sterndorff E.B."/>
            <person name="Faurdal D."/>
            <person name="Vuksanovic O."/>
            <person name="Mourched A.-S."/>
            <person name="Charusanti P."/>
            <person name="Shaw S."/>
            <person name="Blin K."/>
            <person name="Weber T."/>
        </authorList>
    </citation>
    <scope>NUCLEOTIDE SEQUENCE</scope>
    <source>
        <strain evidence="2">NBC_00119</strain>
    </source>
</reference>